<evidence type="ECO:0000256" key="1">
    <source>
        <dbReference type="ARBA" id="ARBA00010219"/>
    </source>
</evidence>
<dbReference type="EMBL" id="AUZZ01002650">
    <property type="protein sequence ID" value="EQD59469.1"/>
    <property type="molecule type" value="Genomic_DNA"/>
</dbReference>
<comment type="similarity">
    <text evidence="1">Belongs to the diaminopimelate epimerase family.</text>
</comment>
<organism evidence="3">
    <name type="scientific">mine drainage metagenome</name>
    <dbReference type="NCBI Taxonomy" id="410659"/>
    <lineage>
        <taxon>unclassified sequences</taxon>
        <taxon>metagenomes</taxon>
        <taxon>ecological metagenomes</taxon>
    </lineage>
</organism>
<gene>
    <name evidence="3" type="ORF">B2A_03973</name>
</gene>
<dbReference type="InterPro" id="IPR001653">
    <property type="entry name" value="DAP_epimerase_DapF"/>
</dbReference>
<dbReference type="EC" id="5.1.1.7" evidence="3"/>
<dbReference type="PANTHER" id="PTHR31689:SF0">
    <property type="entry name" value="DIAMINOPIMELATE EPIMERASE"/>
    <property type="match status" value="1"/>
</dbReference>
<dbReference type="Gene3D" id="3.10.310.10">
    <property type="entry name" value="Diaminopimelate Epimerase, Chain A, domain 1"/>
    <property type="match status" value="1"/>
</dbReference>
<keyword evidence="2 3" id="KW-0413">Isomerase</keyword>
<name>T1C2E7_9ZZZZ</name>
<evidence type="ECO:0000313" key="3">
    <source>
        <dbReference type="EMBL" id="EQD59469.1"/>
    </source>
</evidence>
<dbReference type="GO" id="GO:0005829">
    <property type="term" value="C:cytosol"/>
    <property type="evidence" value="ECO:0007669"/>
    <property type="project" value="TreeGrafter"/>
</dbReference>
<comment type="caution">
    <text evidence="3">The sequence shown here is derived from an EMBL/GenBank/DDBJ whole genome shotgun (WGS) entry which is preliminary data.</text>
</comment>
<dbReference type="Pfam" id="PF01678">
    <property type="entry name" value="DAP_epimerase"/>
    <property type="match status" value="1"/>
</dbReference>
<accession>T1C2E7</accession>
<dbReference type="AlphaFoldDB" id="T1C2E7"/>
<reference evidence="3" key="2">
    <citation type="journal article" date="2014" name="ISME J.">
        <title>Microbial stratification in low pH oxic and suboxic macroscopic growths along an acid mine drainage.</title>
        <authorList>
            <person name="Mendez-Garcia C."/>
            <person name="Mesa V."/>
            <person name="Sprenger R.R."/>
            <person name="Richter M."/>
            <person name="Diez M.S."/>
            <person name="Solano J."/>
            <person name="Bargiela R."/>
            <person name="Golyshina O.V."/>
            <person name="Manteca A."/>
            <person name="Ramos J.L."/>
            <person name="Gallego J.R."/>
            <person name="Llorente I."/>
            <person name="Martins Dos Santos V.A."/>
            <person name="Jensen O.N."/>
            <person name="Pelaez A.I."/>
            <person name="Sanchez J."/>
            <person name="Ferrer M."/>
        </authorList>
    </citation>
    <scope>NUCLEOTIDE SEQUENCE</scope>
</reference>
<protein>
    <submittedName>
        <fullName evidence="3">Diaminopimelate epimerase</fullName>
        <ecNumber evidence="3">5.1.1.7</ecNumber>
    </submittedName>
</protein>
<dbReference type="GO" id="GO:0009089">
    <property type="term" value="P:lysine biosynthetic process via diaminopimelate"/>
    <property type="evidence" value="ECO:0007669"/>
    <property type="project" value="InterPro"/>
</dbReference>
<feature type="non-terminal residue" evidence="3">
    <location>
        <position position="1"/>
    </location>
</feature>
<feature type="non-terminal residue" evidence="3">
    <location>
        <position position="164"/>
    </location>
</feature>
<dbReference type="GO" id="GO:0008837">
    <property type="term" value="F:diaminopimelate epimerase activity"/>
    <property type="evidence" value="ECO:0007669"/>
    <property type="project" value="UniProtKB-EC"/>
</dbReference>
<dbReference type="PANTHER" id="PTHR31689">
    <property type="entry name" value="DIAMINOPIMELATE EPIMERASE, CHLOROPLASTIC"/>
    <property type="match status" value="1"/>
</dbReference>
<proteinExistence type="inferred from homology"/>
<sequence length="164" mass="17411">APALESLGPALTAHAAFAHGVNAGFVRVLDRTHLALRVHERGAGWTQACGSGACAAMAVLRAAARVDAEVEVALPGGTLGIRWQGRAQTCGCAAPPRLSTRGCGWTRAVLERDRRGLRAARARRTLAAAQTEHPSMAELTLKTGLEAMDVAAWLRRHPTFLKDF</sequence>
<evidence type="ECO:0000256" key="2">
    <source>
        <dbReference type="ARBA" id="ARBA00023235"/>
    </source>
</evidence>
<reference evidence="3" key="1">
    <citation type="submission" date="2013-08" db="EMBL/GenBank/DDBJ databases">
        <authorList>
            <person name="Mendez C."/>
            <person name="Richter M."/>
            <person name="Ferrer M."/>
            <person name="Sanchez J."/>
        </authorList>
    </citation>
    <scope>NUCLEOTIDE SEQUENCE</scope>
</reference>
<dbReference type="SUPFAM" id="SSF54506">
    <property type="entry name" value="Diaminopimelate epimerase-like"/>
    <property type="match status" value="1"/>
</dbReference>